<dbReference type="GO" id="GO:0006352">
    <property type="term" value="P:DNA-templated transcription initiation"/>
    <property type="evidence" value="ECO:0007669"/>
    <property type="project" value="InterPro"/>
</dbReference>
<comment type="caution">
    <text evidence="2">The sequence shown here is derived from an EMBL/GenBank/DDBJ whole genome shotgun (WGS) entry which is preliminary data.</text>
</comment>
<dbReference type="InterPro" id="IPR013324">
    <property type="entry name" value="RNA_pol_sigma_r3/r4-like"/>
</dbReference>
<gene>
    <name evidence="2" type="ORF">SFRA_002260</name>
</gene>
<evidence type="ECO:0000256" key="1">
    <source>
        <dbReference type="SAM" id="MobiDB-lite"/>
    </source>
</evidence>
<accession>A0A3R7FKB3</accession>
<evidence type="ECO:0000313" key="3">
    <source>
        <dbReference type="Proteomes" id="UP000028058"/>
    </source>
</evidence>
<dbReference type="InterPro" id="IPR013325">
    <property type="entry name" value="RNA_pol_sigma_r2"/>
</dbReference>
<dbReference type="InterPro" id="IPR036388">
    <property type="entry name" value="WH-like_DNA-bd_sf"/>
</dbReference>
<proteinExistence type="predicted"/>
<dbReference type="AlphaFoldDB" id="A0A3R7FKB3"/>
<evidence type="ECO:0000313" key="2">
    <source>
        <dbReference type="EMBL" id="RKM99055.1"/>
    </source>
</evidence>
<protein>
    <submittedName>
        <fullName evidence="2">Sigma-70 family RNA polymerase sigma factor</fullName>
    </submittedName>
</protein>
<dbReference type="SUPFAM" id="SSF88946">
    <property type="entry name" value="Sigma2 domain of RNA polymerase sigma factors"/>
    <property type="match status" value="1"/>
</dbReference>
<dbReference type="Gene3D" id="1.10.10.10">
    <property type="entry name" value="Winged helix-like DNA-binding domain superfamily/Winged helix DNA-binding domain"/>
    <property type="match status" value="1"/>
</dbReference>
<reference evidence="2 3" key="1">
    <citation type="journal article" date="2014" name="Genome Announc.">
        <title>Draft Genome Sequence of Streptomyces fradiae ATCC 19609, a Strain Highly Sensitive to Antibiotics.</title>
        <authorList>
            <person name="Bekker O.B."/>
            <person name="Klimina K.M."/>
            <person name="Vatlin A.A."/>
            <person name="Zakharevich N.V."/>
            <person name="Kasianov A.S."/>
            <person name="Danilenko V.N."/>
        </authorList>
    </citation>
    <scope>NUCLEOTIDE SEQUENCE [LARGE SCALE GENOMIC DNA]</scope>
    <source>
        <strain evidence="2 3">ATCC 19609</strain>
    </source>
</reference>
<name>A0A3R7FKB3_9ACTN</name>
<dbReference type="EMBL" id="JNAD02000001">
    <property type="protein sequence ID" value="RKM99055.1"/>
    <property type="molecule type" value="Genomic_DNA"/>
</dbReference>
<feature type="region of interest" description="Disordered" evidence="1">
    <location>
        <begin position="1"/>
        <end position="37"/>
    </location>
</feature>
<sequence length="210" mass="23754">MTCGRDDGGEPPSPSPRSKVPQPDDRRDGVPASRRRLTGEKVAEIQRLRPHMERLILGKGMGRVREDLLQEAVLRLVRRWSDPEFEIDRDDGGRAFATTVTLGVIADACRAYDRDRSFPSDTLPESAHTDPETDEYLRIRAVESVLEKALPEKGGLREVAHLWIVVGLGQTEIGRALRIDRKTVKRRTDRIRAHLAPHRQTIHDELGFSD</sequence>
<organism evidence="2 3">
    <name type="scientific">Streptomyces xinghaiensis</name>
    <dbReference type="NCBI Taxonomy" id="1038928"/>
    <lineage>
        <taxon>Bacteria</taxon>
        <taxon>Bacillati</taxon>
        <taxon>Actinomycetota</taxon>
        <taxon>Actinomycetes</taxon>
        <taxon>Kitasatosporales</taxon>
        <taxon>Streptomycetaceae</taxon>
        <taxon>Streptomyces</taxon>
    </lineage>
</organism>
<keyword evidence="3" id="KW-1185">Reference proteome</keyword>
<dbReference type="Proteomes" id="UP000028058">
    <property type="component" value="Unassembled WGS sequence"/>
</dbReference>
<dbReference type="SUPFAM" id="SSF88659">
    <property type="entry name" value="Sigma3 and sigma4 domains of RNA polymerase sigma factors"/>
    <property type="match status" value="1"/>
</dbReference>
<dbReference type="GO" id="GO:0003700">
    <property type="term" value="F:DNA-binding transcription factor activity"/>
    <property type="evidence" value="ECO:0007669"/>
    <property type="project" value="InterPro"/>
</dbReference>